<dbReference type="PANTHER" id="PTHR24320">
    <property type="entry name" value="RETINOL DEHYDROGENASE"/>
    <property type="match status" value="1"/>
</dbReference>
<comment type="similarity">
    <text evidence="1">Belongs to the short-chain dehydrogenases/reductases (SDR) family.</text>
</comment>
<protein>
    <submittedName>
        <fullName evidence="3">WW domain-containing oxidoreductase</fullName>
    </submittedName>
</protein>
<dbReference type="AlphaFoldDB" id="A0AAD9GA33"/>
<accession>A0AAD9GA33</accession>
<sequence length="87" mass="9291">MGNRSSIPSDGRADVPENWSAADILSQKGKTVIVTGANSGIGYETALELGAHVVLACRNEAPKRLRGNSVKLSGHQLLVQRSSKCWM</sequence>
<organism evidence="3 4">
    <name type="scientific">Phytophthora citrophthora</name>
    <dbReference type="NCBI Taxonomy" id="4793"/>
    <lineage>
        <taxon>Eukaryota</taxon>
        <taxon>Sar</taxon>
        <taxon>Stramenopiles</taxon>
        <taxon>Oomycota</taxon>
        <taxon>Peronosporomycetes</taxon>
        <taxon>Peronosporales</taxon>
        <taxon>Peronosporaceae</taxon>
        <taxon>Phytophthora</taxon>
    </lineage>
</organism>
<proteinExistence type="inferred from homology"/>
<dbReference type="GO" id="GO:0016491">
    <property type="term" value="F:oxidoreductase activity"/>
    <property type="evidence" value="ECO:0007669"/>
    <property type="project" value="UniProtKB-KW"/>
</dbReference>
<comment type="caution">
    <text evidence="3">The sequence shown here is derived from an EMBL/GenBank/DDBJ whole genome shotgun (WGS) entry which is preliminary data.</text>
</comment>
<keyword evidence="2" id="KW-0560">Oxidoreductase</keyword>
<dbReference type="InterPro" id="IPR036291">
    <property type="entry name" value="NAD(P)-bd_dom_sf"/>
</dbReference>
<evidence type="ECO:0000256" key="1">
    <source>
        <dbReference type="ARBA" id="ARBA00006484"/>
    </source>
</evidence>
<reference evidence="3" key="1">
    <citation type="submission" date="2023-08" db="EMBL/GenBank/DDBJ databases">
        <title>Reference Genome Resource for the Citrus Pathogen Phytophthora citrophthora.</title>
        <authorList>
            <person name="Moller H."/>
            <person name="Coetzee B."/>
            <person name="Rose L.J."/>
            <person name="Van Niekerk J.M."/>
        </authorList>
    </citation>
    <scope>NUCLEOTIDE SEQUENCE</scope>
    <source>
        <strain evidence="3">STE-U-9442</strain>
    </source>
</reference>
<name>A0AAD9GA33_9STRA</name>
<gene>
    <name evidence="3" type="ORF">P3T76_011179</name>
</gene>
<dbReference type="PANTHER" id="PTHR24320:SF148">
    <property type="entry name" value="NAD(P)-BINDING ROSSMANN-FOLD SUPERFAMILY PROTEIN"/>
    <property type="match status" value="1"/>
</dbReference>
<dbReference type="Proteomes" id="UP001259832">
    <property type="component" value="Unassembled WGS sequence"/>
</dbReference>
<dbReference type="EMBL" id="JASMQC010000025">
    <property type="protein sequence ID" value="KAK1934570.1"/>
    <property type="molecule type" value="Genomic_DNA"/>
</dbReference>
<keyword evidence="4" id="KW-1185">Reference proteome</keyword>
<evidence type="ECO:0000256" key="2">
    <source>
        <dbReference type="ARBA" id="ARBA00023002"/>
    </source>
</evidence>
<evidence type="ECO:0000313" key="3">
    <source>
        <dbReference type="EMBL" id="KAK1934570.1"/>
    </source>
</evidence>
<dbReference type="Gene3D" id="3.40.50.720">
    <property type="entry name" value="NAD(P)-binding Rossmann-like Domain"/>
    <property type="match status" value="1"/>
</dbReference>
<dbReference type="SUPFAM" id="SSF51735">
    <property type="entry name" value="NAD(P)-binding Rossmann-fold domains"/>
    <property type="match status" value="1"/>
</dbReference>
<evidence type="ECO:0000313" key="4">
    <source>
        <dbReference type="Proteomes" id="UP001259832"/>
    </source>
</evidence>